<organism evidence="2 3">
    <name type="scientific">Penstemon davidsonii</name>
    <dbReference type="NCBI Taxonomy" id="160366"/>
    <lineage>
        <taxon>Eukaryota</taxon>
        <taxon>Viridiplantae</taxon>
        <taxon>Streptophyta</taxon>
        <taxon>Embryophyta</taxon>
        <taxon>Tracheophyta</taxon>
        <taxon>Spermatophyta</taxon>
        <taxon>Magnoliopsida</taxon>
        <taxon>eudicotyledons</taxon>
        <taxon>Gunneridae</taxon>
        <taxon>Pentapetalae</taxon>
        <taxon>asterids</taxon>
        <taxon>lamiids</taxon>
        <taxon>Lamiales</taxon>
        <taxon>Plantaginaceae</taxon>
        <taxon>Cheloneae</taxon>
        <taxon>Penstemon</taxon>
    </lineage>
</organism>
<name>A0ABR0CRC3_9LAMI</name>
<gene>
    <name evidence="2" type="ORF">RD792_015186</name>
</gene>
<proteinExistence type="predicted"/>
<feature type="transmembrane region" description="Helical" evidence="1">
    <location>
        <begin position="53"/>
        <end position="77"/>
    </location>
</feature>
<dbReference type="PANTHER" id="PTHR12714">
    <property type="entry name" value="PROTEIN-S ISOPRENYLCYSTEINE O-METHYLTRANSFERASE"/>
    <property type="match status" value="1"/>
</dbReference>
<comment type="caution">
    <text evidence="2">The sequence shown here is derived from an EMBL/GenBank/DDBJ whole genome shotgun (WGS) entry which is preliminary data.</text>
</comment>
<dbReference type="EMBL" id="JAYDYQ010002687">
    <property type="protein sequence ID" value="KAK4479658.1"/>
    <property type="molecule type" value="Genomic_DNA"/>
</dbReference>
<dbReference type="Proteomes" id="UP001291926">
    <property type="component" value="Unassembled WGS sequence"/>
</dbReference>
<evidence type="ECO:0000313" key="3">
    <source>
        <dbReference type="Proteomes" id="UP001291926"/>
    </source>
</evidence>
<keyword evidence="1" id="KW-1133">Transmembrane helix</keyword>
<sequence length="260" mass="29415">ITNALSSSCCNRVHEMTQCVVYQYIFCFWLFVIIGGIVALGKFDALHIGHRELAIQAAEIGVPFLLSFIGMAEILGWEPRAPVVAKCDRKRVLSSWAPLCRNFIPKEFQVEFSKVRSLTPQQFVEKLSKELGVRGVGRDIGSNNSNEQGQVSSTRVRHALANGDMKYVSELLGRPHRLILEVQKNEMVFRDRKWLSAAKSCLLNLPPRDGLYQNCFLFIGDEYVGPCRVLIDMREIHLEFDNLAPRITESIELLGVDFGE</sequence>
<dbReference type="SUPFAM" id="SSF52374">
    <property type="entry name" value="Nucleotidylyl transferase"/>
    <property type="match status" value="1"/>
</dbReference>
<evidence type="ECO:0000256" key="1">
    <source>
        <dbReference type="SAM" id="Phobius"/>
    </source>
</evidence>
<evidence type="ECO:0008006" key="4">
    <source>
        <dbReference type="Google" id="ProtNLM"/>
    </source>
</evidence>
<feature type="non-terminal residue" evidence="2">
    <location>
        <position position="1"/>
    </location>
</feature>
<keyword evidence="3" id="KW-1185">Reference proteome</keyword>
<keyword evidence="1" id="KW-0472">Membrane</keyword>
<reference evidence="2 3" key="1">
    <citation type="journal article" date="2023" name="bioRxiv">
        <title>Genome report: Whole genome sequence and annotation of Penstemon davidsonii.</title>
        <authorList>
            <person name="Ostevik K.L."/>
            <person name="Alabady M."/>
            <person name="Zhang M."/>
            <person name="Rausher M.D."/>
        </authorList>
    </citation>
    <scope>NUCLEOTIDE SEQUENCE [LARGE SCALE GENOMIC DNA]</scope>
    <source>
        <strain evidence="2">DNT005</strain>
        <tissue evidence="2">Whole leaf</tissue>
    </source>
</reference>
<dbReference type="Gene3D" id="3.40.50.620">
    <property type="entry name" value="HUPs"/>
    <property type="match status" value="2"/>
</dbReference>
<accession>A0ABR0CRC3</accession>
<dbReference type="InterPro" id="IPR014729">
    <property type="entry name" value="Rossmann-like_a/b/a_fold"/>
</dbReference>
<protein>
    <recommendedName>
        <fullName evidence="4">FAD synthase</fullName>
    </recommendedName>
</protein>
<keyword evidence="1" id="KW-0812">Transmembrane</keyword>
<dbReference type="PANTHER" id="PTHR12714:SF20">
    <property type="entry name" value="FAD SYNTHETASE 1, CHLOROPLASTIC-RELATED"/>
    <property type="match status" value="1"/>
</dbReference>
<evidence type="ECO:0000313" key="2">
    <source>
        <dbReference type="EMBL" id="KAK4479658.1"/>
    </source>
</evidence>
<feature type="transmembrane region" description="Helical" evidence="1">
    <location>
        <begin position="21"/>
        <end position="41"/>
    </location>
</feature>